<evidence type="ECO:0000313" key="1">
    <source>
        <dbReference type="EMBL" id="BBY70122.1"/>
    </source>
</evidence>
<reference evidence="1 2" key="1">
    <citation type="journal article" date="2019" name="Emerg. Microbes Infect.">
        <title>Comprehensive subspecies identification of 175 nontuberculous mycobacteria species based on 7547 genomic profiles.</title>
        <authorList>
            <person name="Matsumoto Y."/>
            <person name="Kinjo T."/>
            <person name="Motooka D."/>
            <person name="Nabeya D."/>
            <person name="Jung N."/>
            <person name="Uechi K."/>
            <person name="Horii T."/>
            <person name="Iida T."/>
            <person name="Fujita J."/>
            <person name="Nakamura S."/>
        </authorList>
    </citation>
    <scope>NUCLEOTIDE SEQUENCE [LARGE SCALE GENOMIC DNA]</scope>
    <source>
        <strain evidence="1 2">JCM 30622</strain>
    </source>
</reference>
<gene>
    <name evidence="1" type="ORF">MPRI_23090</name>
</gene>
<sequence length="262" mass="27429">MALPTNWQNNIGMQVDADFLNSLGTEVNAAKGAIPQRGHYASLPTPGNEGRLYVCDDTGLILRDNGTSWDRIWGGDLNAFTPPPSTSLTTTALGTATLTADKDSRLLVIPGVAGNNIRAEYAALPSRPFTATGYFEVGAAPTSSQLFAILMYNSSSGQFVGFGKAPAGNFVQSFASATAAPAAYGTAVANIAGTYWGAHWYRLVDDGTAQSFQTSINGVDWDVLATAPSSGFAPTHIGWGGANPTAGTTLRLRNRSFKVTTP</sequence>
<dbReference type="GeneID" id="45452723"/>
<evidence type="ECO:0000313" key="2">
    <source>
        <dbReference type="Proteomes" id="UP000466578"/>
    </source>
</evidence>
<protein>
    <submittedName>
        <fullName evidence="1">Uncharacterized protein</fullName>
    </submittedName>
</protein>
<accession>A0ABM7K7W5</accession>
<organism evidence="1 2">
    <name type="scientific">Mycobacterium paraintracellulare</name>
    <dbReference type="NCBI Taxonomy" id="1138383"/>
    <lineage>
        <taxon>Bacteria</taxon>
        <taxon>Bacillati</taxon>
        <taxon>Actinomycetota</taxon>
        <taxon>Actinomycetes</taxon>
        <taxon>Mycobacteriales</taxon>
        <taxon>Mycobacteriaceae</taxon>
        <taxon>Mycobacterium</taxon>
        <taxon>Mycobacterium avium complex (MAC)</taxon>
    </lineage>
</organism>
<dbReference type="EMBL" id="AP022597">
    <property type="protein sequence ID" value="BBY70122.1"/>
    <property type="molecule type" value="Genomic_DNA"/>
</dbReference>
<dbReference type="RefSeq" id="WP_014383725.1">
    <property type="nucleotide sequence ID" value="NC_016948.1"/>
</dbReference>
<keyword evidence="2" id="KW-1185">Reference proteome</keyword>
<dbReference type="Proteomes" id="UP000466578">
    <property type="component" value="Chromosome"/>
</dbReference>
<name>A0ABM7K7W5_9MYCO</name>
<proteinExistence type="predicted"/>